<dbReference type="EMBL" id="JACHWJ010000003">
    <property type="protein sequence ID" value="MBB2958037.1"/>
    <property type="molecule type" value="Genomic_DNA"/>
</dbReference>
<protein>
    <submittedName>
        <fullName evidence="1">Uncharacterized protein</fullName>
    </submittedName>
</protein>
<comment type="caution">
    <text evidence="1">The sequence shown here is derived from an EMBL/GenBank/DDBJ whole genome shotgun (WGS) entry which is preliminary data.</text>
</comment>
<evidence type="ECO:0000313" key="1">
    <source>
        <dbReference type="EMBL" id="MBB2958037.1"/>
    </source>
</evidence>
<organism evidence="1 2">
    <name type="scientific">Pseudoclavibacter helvolus</name>
    <dbReference type="NCBI Taxonomy" id="255205"/>
    <lineage>
        <taxon>Bacteria</taxon>
        <taxon>Bacillati</taxon>
        <taxon>Actinomycetota</taxon>
        <taxon>Actinomycetes</taxon>
        <taxon>Micrococcales</taxon>
        <taxon>Microbacteriaceae</taxon>
        <taxon>Pseudoclavibacter</taxon>
    </lineage>
</organism>
<gene>
    <name evidence="1" type="ORF">FHX72_002182</name>
</gene>
<keyword evidence="2" id="KW-1185">Reference proteome</keyword>
<reference evidence="1 2" key="1">
    <citation type="submission" date="2020-08" db="EMBL/GenBank/DDBJ databases">
        <title>Sequencing the genomes of 1000 actinobacteria strains.</title>
        <authorList>
            <person name="Klenk H.-P."/>
        </authorList>
    </citation>
    <scope>NUCLEOTIDE SEQUENCE [LARGE SCALE GENOMIC DNA]</scope>
    <source>
        <strain evidence="1 2">DSM 20419</strain>
    </source>
</reference>
<name>A0A7W4YF86_9MICO</name>
<accession>A0A7W4YF86</accession>
<sequence>MPRGAKAFIRESEDADAAKAGLEAAVAQVVAAITSPRTS</sequence>
<dbReference type="Proteomes" id="UP000545286">
    <property type="component" value="Unassembled WGS sequence"/>
</dbReference>
<proteinExistence type="predicted"/>
<evidence type="ECO:0000313" key="2">
    <source>
        <dbReference type="Proteomes" id="UP000545286"/>
    </source>
</evidence>
<dbReference type="AlphaFoldDB" id="A0A7W4YF86"/>